<dbReference type="AlphaFoldDB" id="A0A914Y5P1"/>
<dbReference type="Proteomes" id="UP000887577">
    <property type="component" value="Unplaced"/>
</dbReference>
<name>A0A914Y5P1_9BILA</name>
<evidence type="ECO:0000313" key="2">
    <source>
        <dbReference type="Proteomes" id="UP000887577"/>
    </source>
</evidence>
<evidence type="ECO:0000313" key="3">
    <source>
        <dbReference type="WBParaSite" id="PSU_v2.g14084.t1"/>
    </source>
</evidence>
<accession>A0A914Y5P1</accession>
<dbReference type="WBParaSite" id="PSU_v2.g14084.t1">
    <property type="protein sequence ID" value="PSU_v2.g14084.t1"/>
    <property type="gene ID" value="PSU_v2.g14084"/>
</dbReference>
<sequence>MIKGVSLSGFLIKNDFDSKSKDDSRLSDKYDKTLNPFSTEYLNVFESQKKQKQKDSSAINRSTLSLHIAAYENSVEAAATDDKKQLLLLSSESSTKKTANICGKTWKGVKQLFSNSSSSMGAFEIPRQQNEDKVSEPEIMHFKSSQKLLNPNEEKATLKTKDERKKDKEKNEFEKLKEEANKLFKVNFID</sequence>
<keyword evidence="2" id="KW-1185">Reference proteome</keyword>
<reference evidence="3" key="1">
    <citation type="submission" date="2022-11" db="UniProtKB">
        <authorList>
            <consortium name="WormBaseParasite"/>
        </authorList>
    </citation>
    <scope>IDENTIFICATION</scope>
</reference>
<organism evidence="2 3">
    <name type="scientific">Panagrolaimus superbus</name>
    <dbReference type="NCBI Taxonomy" id="310955"/>
    <lineage>
        <taxon>Eukaryota</taxon>
        <taxon>Metazoa</taxon>
        <taxon>Ecdysozoa</taxon>
        <taxon>Nematoda</taxon>
        <taxon>Chromadorea</taxon>
        <taxon>Rhabditida</taxon>
        <taxon>Tylenchina</taxon>
        <taxon>Panagrolaimomorpha</taxon>
        <taxon>Panagrolaimoidea</taxon>
        <taxon>Panagrolaimidae</taxon>
        <taxon>Panagrolaimus</taxon>
    </lineage>
</organism>
<protein>
    <submittedName>
        <fullName evidence="3">Uncharacterized protein</fullName>
    </submittedName>
</protein>
<feature type="compositionally biased region" description="Basic and acidic residues" evidence="1">
    <location>
        <begin position="152"/>
        <end position="171"/>
    </location>
</feature>
<evidence type="ECO:0000256" key="1">
    <source>
        <dbReference type="SAM" id="MobiDB-lite"/>
    </source>
</evidence>
<feature type="region of interest" description="Disordered" evidence="1">
    <location>
        <begin position="144"/>
        <end position="171"/>
    </location>
</feature>
<proteinExistence type="predicted"/>